<sequence length="939" mass="103949">MVVAENTICLSLTGKVAIVSGSSSGIGAAIARELSERGAMVVINYPFESERRNAEDVLSQLKTAAESISVEADLSTTTGPTDLVQAAVAKYGTIDILINNAGIMAPVNIQEEDSQTLLNAWDATINLNGRGTFLLTCAVLKHLSKENSRIVNITSTTSRVPEPGTSIYAGTKGMIESFTRAWARDLPPKFGCTVNSVAPGPVATEAVLAAPSHIRDMLRRTYRQTPVAPRMAEPSEVAWTVATLCEEKASWLNGLYVPSFVTTISLSNHGQSPFPNQNRRSIRQDLELTQQSSQSNSANSVVIIGAGPVGLFTALLLAKSGTKVSVYETRSGIDTSPRAVAYFPAVLEEFSKVGALEAVVAAGEKNNEGCDWRDKDGSIIYGLEPPKEDPHFVVMLSQPEFCQTILKAIEATGNARVHFKHTFQRLQPGDGFVDYWIKNEKDGSETKSRCLYLVGADGGRSTIRRSLGVPLEGHTWEDMLFVAVNFQYDLGNHGWKGANFIIDPEEWCIIVKRGKGSSWRMATGIRKESASKVDTLDEATIKRIKDRLAHLLPGDTSKIEYEAMAPYIVHQRCATEFVQGNVILAGDAAHLNNPVGGLGLTTGLLDAAHLGVSLRRILNEGASTELLDVYNNARRKVFRERTDPISTTNLLRLMSDKPEDNKKRAEFFKRLHDPNDFGFKLQVGLPDFALTTTSNTKFDTYHEVTWFISVTRIEDWTIEKFKHEYKTVHAGMAKKGKEHGSPLRRYIQLSNSDLKMPDAHRPHWDYVTCLTFPNLFVTYAGFQDPGYRAKAGAHIFCQLDQQGCLAKQVTKYSKSIDDQDYQNHVIRALVFHDRRADIDEYSREWLAKRGKSQSKVAAADENVLKYILWEDHTPKNSDAFFADTQFSGGSWHKYKAVEAFDFTSRDIAAAFLSKHHKTLNENGSQQLTVVIGERDDVIG</sequence>
<dbReference type="Proteomes" id="UP000030703">
    <property type="component" value="Unassembled WGS sequence"/>
</dbReference>
<dbReference type="HOGENOM" id="CLU_312391_0_0_1"/>
<dbReference type="Pfam" id="PF07110">
    <property type="entry name" value="EthD"/>
    <property type="match status" value="1"/>
</dbReference>
<name>W9ZPG5_FUSOX</name>
<keyword evidence="6" id="KW-0560">Oxidoreductase</keyword>
<dbReference type="GO" id="GO:0071949">
    <property type="term" value="F:FAD binding"/>
    <property type="evidence" value="ECO:0007669"/>
    <property type="project" value="InterPro"/>
</dbReference>
<dbReference type="InterPro" id="IPR036188">
    <property type="entry name" value="FAD/NAD-bd_sf"/>
</dbReference>
<keyword evidence="4" id="KW-0274">FAD</keyword>
<keyword evidence="5" id="KW-0521">NADP</keyword>
<dbReference type="Gene3D" id="3.40.50.720">
    <property type="entry name" value="NAD(P)-binding Rossmann-like Domain"/>
    <property type="match status" value="1"/>
</dbReference>
<dbReference type="PANTHER" id="PTHR48107:SF7">
    <property type="entry name" value="RE15974P"/>
    <property type="match status" value="1"/>
</dbReference>
<dbReference type="Pfam" id="PF13561">
    <property type="entry name" value="adh_short_C2"/>
    <property type="match status" value="1"/>
</dbReference>
<dbReference type="CDD" id="cd05233">
    <property type="entry name" value="SDR_c"/>
    <property type="match status" value="1"/>
</dbReference>
<dbReference type="SUPFAM" id="SSF51905">
    <property type="entry name" value="FAD/NAD(P)-binding domain"/>
    <property type="match status" value="1"/>
</dbReference>
<dbReference type="PANTHER" id="PTHR48107">
    <property type="entry name" value="NADPH-DEPENDENT ALDEHYDE REDUCTASE-LIKE PROTEIN, CHLOROPLASTIC-RELATED"/>
    <property type="match status" value="1"/>
</dbReference>
<keyword evidence="3" id="KW-0285">Flavoprotein</keyword>
<dbReference type="GO" id="GO:0016614">
    <property type="term" value="F:oxidoreductase activity, acting on CH-OH group of donors"/>
    <property type="evidence" value="ECO:0007669"/>
    <property type="project" value="UniProtKB-ARBA"/>
</dbReference>
<evidence type="ECO:0000256" key="4">
    <source>
        <dbReference type="ARBA" id="ARBA00022827"/>
    </source>
</evidence>
<dbReference type="Pfam" id="PF01494">
    <property type="entry name" value="FAD_binding_3"/>
    <property type="match status" value="1"/>
</dbReference>
<comment type="similarity">
    <text evidence="2">Belongs to the short-chain dehydrogenases/reductases (SDR) family.</text>
</comment>
<dbReference type="SUPFAM" id="SSF51735">
    <property type="entry name" value="NAD(P)-binding Rossmann-fold domains"/>
    <property type="match status" value="1"/>
</dbReference>
<proteinExistence type="inferred from homology"/>
<dbReference type="EMBL" id="JH659340">
    <property type="protein sequence ID" value="EXK30462.1"/>
    <property type="molecule type" value="Genomic_DNA"/>
</dbReference>
<evidence type="ECO:0000259" key="8">
    <source>
        <dbReference type="Pfam" id="PF07110"/>
    </source>
</evidence>
<comment type="similarity">
    <text evidence="1">Belongs to the tpcK family.</text>
</comment>
<dbReference type="InterPro" id="IPR002938">
    <property type="entry name" value="FAD-bd"/>
</dbReference>
<dbReference type="VEuPathDB" id="FungiDB:FOMG_13268"/>
<evidence type="ECO:0000259" key="7">
    <source>
        <dbReference type="Pfam" id="PF01494"/>
    </source>
</evidence>
<evidence type="ECO:0000256" key="2">
    <source>
        <dbReference type="ARBA" id="ARBA00006484"/>
    </source>
</evidence>
<evidence type="ECO:0000256" key="6">
    <source>
        <dbReference type="ARBA" id="ARBA00023002"/>
    </source>
</evidence>
<reference evidence="9" key="2">
    <citation type="submission" date="2012-05" db="EMBL/GenBank/DDBJ databases">
        <title>Annotation of the Genome Sequence of Fusarium oxysporum f. sp. melonis 26406.</title>
        <authorList>
            <consortium name="The Broad Institute Genomics Platform"/>
            <person name="Ma L.-J."/>
            <person name="Corby-Kistler H."/>
            <person name="Broz K."/>
            <person name="Gale L.R."/>
            <person name="Jonkers W."/>
            <person name="O'Donnell K."/>
            <person name="Ploetz R."/>
            <person name="Steinberg C."/>
            <person name="Schwartz D.C."/>
            <person name="VanEtten H."/>
            <person name="Zhou S."/>
            <person name="Young S.K."/>
            <person name="Zeng Q."/>
            <person name="Gargeya S."/>
            <person name="Fitzgerald M."/>
            <person name="Abouelleil A."/>
            <person name="Alvarado L."/>
            <person name="Chapman S.B."/>
            <person name="Gainer-Dewar J."/>
            <person name="Goldberg J."/>
            <person name="Griggs A."/>
            <person name="Gujja S."/>
            <person name="Hansen M."/>
            <person name="Howarth C."/>
            <person name="Imamovic A."/>
            <person name="Ireland A."/>
            <person name="Larimer J."/>
            <person name="McCowan C."/>
            <person name="Murphy C."/>
            <person name="Pearson M."/>
            <person name="Poon T.W."/>
            <person name="Priest M."/>
            <person name="Roberts A."/>
            <person name="Saif S."/>
            <person name="Shea T."/>
            <person name="Sykes S."/>
            <person name="Wortman J."/>
            <person name="Nusbaum C."/>
            <person name="Birren B."/>
        </authorList>
    </citation>
    <scope>NUCLEOTIDE SEQUENCE</scope>
    <source>
        <strain evidence="9">26406</strain>
    </source>
</reference>
<dbReference type="PRINTS" id="PR00420">
    <property type="entry name" value="RNGMNOXGNASE"/>
</dbReference>
<gene>
    <name evidence="9" type="ORF">FOMG_13268</name>
</gene>
<protein>
    <submittedName>
        <fullName evidence="9">Uncharacterized protein</fullName>
    </submittedName>
</protein>
<organism evidence="9">
    <name type="scientific">Fusarium oxysporum f. sp. melonis 26406</name>
    <dbReference type="NCBI Taxonomy" id="1089452"/>
    <lineage>
        <taxon>Eukaryota</taxon>
        <taxon>Fungi</taxon>
        <taxon>Dikarya</taxon>
        <taxon>Ascomycota</taxon>
        <taxon>Pezizomycotina</taxon>
        <taxon>Sordariomycetes</taxon>
        <taxon>Hypocreomycetidae</taxon>
        <taxon>Hypocreales</taxon>
        <taxon>Nectriaceae</taxon>
        <taxon>Fusarium</taxon>
        <taxon>Fusarium oxysporum species complex</taxon>
    </lineage>
</organism>
<dbReference type="InterPro" id="IPR009799">
    <property type="entry name" value="EthD_dom"/>
</dbReference>
<evidence type="ECO:0000313" key="9">
    <source>
        <dbReference type="EMBL" id="EXK30462.1"/>
    </source>
</evidence>
<evidence type="ECO:0000256" key="1">
    <source>
        <dbReference type="ARBA" id="ARBA00005986"/>
    </source>
</evidence>
<dbReference type="Gene3D" id="3.30.9.10">
    <property type="entry name" value="D-Amino Acid Oxidase, subunit A, domain 2"/>
    <property type="match status" value="1"/>
</dbReference>
<evidence type="ECO:0000256" key="3">
    <source>
        <dbReference type="ARBA" id="ARBA00022630"/>
    </source>
</evidence>
<feature type="domain" description="EthD" evidence="8">
    <location>
        <begin position="715"/>
        <end position="793"/>
    </location>
</feature>
<dbReference type="OrthoDB" id="2096480at2759"/>
<dbReference type="FunFam" id="3.40.50.720:FF:000084">
    <property type="entry name" value="Short-chain dehydrogenase reductase"/>
    <property type="match status" value="1"/>
</dbReference>
<accession>W9ZPG5</accession>
<dbReference type="AlphaFoldDB" id="W9ZPG5"/>
<reference evidence="9" key="1">
    <citation type="submission" date="2012-04" db="EMBL/GenBank/DDBJ databases">
        <title>The Genome Sequence of Fusarium oxysporum melonis.</title>
        <authorList>
            <consortium name="The Broad Institute Genome Sequencing Platform"/>
            <person name="Ma L.-J."/>
            <person name="Gale L.R."/>
            <person name="Schwartz D.C."/>
            <person name="Zhou S."/>
            <person name="Corby-Kistler H."/>
            <person name="Young S.K."/>
            <person name="Zeng Q."/>
            <person name="Gargeya S."/>
            <person name="Fitzgerald M."/>
            <person name="Haas B."/>
            <person name="Abouelleil A."/>
            <person name="Alvarado L."/>
            <person name="Arachchi H.M."/>
            <person name="Berlin A."/>
            <person name="Brown A."/>
            <person name="Chapman S.B."/>
            <person name="Chen Z."/>
            <person name="Dunbar C."/>
            <person name="Freedman E."/>
            <person name="Gearin G."/>
            <person name="Goldberg J."/>
            <person name="Griggs A."/>
            <person name="Gujja S."/>
            <person name="Heiman D."/>
            <person name="Howarth C."/>
            <person name="Larson L."/>
            <person name="Lui A."/>
            <person name="MacDonald P.J.P."/>
            <person name="Montmayeur A."/>
            <person name="Murphy C."/>
            <person name="Neiman D."/>
            <person name="Pearson M."/>
            <person name="Priest M."/>
            <person name="Roberts A."/>
            <person name="Saif S."/>
            <person name="Shea T."/>
            <person name="Shenoy N."/>
            <person name="Sisk P."/>
            <person name="Stolte C."/>
            <person name="Sykes S."/>
            <person name="Wortman J."/>
            <person name="Nusbaum C."/>
            <person name="Birren B."/>
        </authorList>
    </citation>
    <scope>NUCLEOTIDE SEQUENCE</scope>
    <source>
        <strain evidence="9">26406</strain>
    </source>
</reference>
<feature type="domain" description="FAD-binding" evidence="7">
    <location>
        <begin position="300"/>
        <end position="640"/>
    </location>
</feature>
<dbReference type="Gene3D" id="3.50.50.60">
    <property type="entry name" value="FAD/NAD(P)-binding domain"/>
    <property type="match status" value="1"/>
</dbReference>
<dbReference type="InterPro" id="IPR036291">
    <property type="entry name" value="NAD(P)-bd_dom_sf"/>
</dbReference>
<dbReference type="InterPro" id="IPR002347">
    <property type="entry name" value="SDR_fam"/>
</dbReference>
<evidence type="ECO:0000256" key="5">
    <source>
        <dbReference type="ARBA" id="ARBA00022857"/>
    </source>
</evidence>